<dbReference type="EMBL" id="WNXC01000007">
    <property type="protein sequence ID" value="MBB2150877.1"/>
    <property type="molecule type" value="Genomic_DNA"/>
</dbReference>
<comment type="caution">
    <text evidence="1">The sequence shown here is derived from an EMBL/GenBank/DDBJ whole genome shotgun (WGS) entry which is preliminary data.</text>
</comment>
<keyword evidence="2" id="KW-1185">Reference proteome</keyword>
<sequence length="190" mass="21753">MEKNSNKKELSAANREELLNTLKERFEKNKNRHKGITWAEVLAKLETNPEKLWSLDEMELSGGEPDVVGYDNNTAEYIFYDCAAESPKGRRSLCYDYEALASRKEHKPKNNAIDVATAMGIEILTETDYRDLQKMGKFDLKTSSWLKTPAEIRALGGAIFGDRRYDHIFKYHNGAESYYAARGFRGSLRV</sequence>
<reference evidence="1 2" key="1">
    <citation type="submission" date="2019-11" db="EMBL/GenBank/DDBJ databases">
        <title>Description of Pedobacter sp. LMG 31462T.</title>
        <authorList>
            <person name="Carlier A."/>
            <person name="Qi S."/>
            <person name="Vandamme P."/>
        </authorList>
    </citation>
    <scope>NUCLEOTIDE SEQUENCE [LARGE SCALE GENOMIC DNA]</scope>
    <source>
        <strain evidence="1 2">LMG 31462</strain>
    </source>
</reference>
<dbReference type="InterPro" id="IPR025352">
    <property type="entry name" value="DUF4256"/>
</dbReference>
<proteinExistence type="predicted"/>
<accession>A0ABR6F032</accession>
<evidence type="ECO:0000313" key="1">
    <source>
        <dbReference type="EMBL" id="MBB2150877.1"/>
    </source>
</evidence>
<name>A0ABR6F032_9SPHI</name>
<dbReference type="RefSeq" id="WP_182960194.1">
    <property type="nucleotide sequence ID" value="NZ_WNXC01000007.1"/>
</dbReference>
<gene>
    <name evidence="1" type="ORF">GM920_18415</name>
</gene>
<protein>
    <submittedName>
        <fullName evidence="1">DUF4256 family protein</fullName>
    </submittedName>
</protein>
<evidence type="ECO:0000313" key="2">
    <source>
        <dbReference type="Proteomes" id="UP000636110"/>
    </source>
</evidence>
<organism evidence="1 2">
    <name type="scientific">Pedobacter gandavensis</name>
    <dbReference type="NCBI Taxonomy" id="2679963"/>
    <lineage>
        <taxon>Bacteria</taxon>
        <taxon>Pseudomonadati</taxon>
        <taxon>Bacteroidota</taxon>
        <taxon>Sphingobacteriia</taxon>
        <taxon>Sphingobacteriales</taxon>
        <taxon>Sphingobacteriaceae</taxon>
        <taxon>Pedobacter</taxon>
    </lineage>
</organism>
<dbReference type="Pfam" id="PF14066">
    <property type="entry name" value="DUF4256"/>
    <property type="match status" value="1"/>
</dbReference>
<dbReference type="Proteomes" id="UP000636110">
    <property type="component" value="Unassembled WGS sequence"/>
</dbReference>